<reference evidence="2" key="1">
    <citation type="submission" date="2016-11" db="UniProtKB">
        <authorList>
            <consortium name="WormBaseParasite"/>
        </authorList>
    </citation>
    <scope>IDENTIFICATION</scope>
    <source>
        <strain evidence="2">KR3021</strain>
    </source>
</reference>
<dbReference type="WBParaSite" id="RSKR_0000776200.1">
    <property type="protein sequence ID" value="RSKR_0000776200.1"/>
    <property type="gene ID" value="RSKR_0000776200"/>
</dbReference>
<evidence type="ECO:0000313" key="2">
    <source>
        <dbReference type="WBParaSite" id="RSKR_0000776200.1"/>
    </source>
</evidence>
<organism evidence="1 2">
    <name type="scientific">Rhabditophanes sp. KR3021</name>
    <dbReference type="NCBI Taxonomy" id="114890"/>
    <lineage>
        <taxon>Eukaryota</taxon>
        <taxon>Metazoa</taxon>
        <taxon>Ecdysozoa</taxon>
        <taxon>Nematoda</taxon>
        <taxon>Chromadorea</taxon>
        <taxon>Rhabditida</taxon>
        <taxon>Tylenchina</taxon>
        <taxon>Panagrolaimomorpha</taxon>
        <taxon>Strongyloidoidea</taxon>
        <taxon>Alloionematidae</taxon>
        <taxon>Rhabditophanes</taxon>
    </lineage>
</organism>
<accession>A0AC35U5A8</accession>
<sequence length="109" mass="12719">MYSAKTMLITCFFIICFASALKIGECANHGRLWNFNGLIRNNGIYNKIEPDDNIYLSPVEVKYIDNTQKAGNYKRIFPINKKYDRNCFFSPVQCMLAFNKNQPEEGMDW</sequence>
<evidence type="ECO:0000313" key="1">
    <source>
        <dbReference type="Proteomes" id="UP000095286"/>
    </source>
</evidence>
<proteinExistence type="predicted"/>
<dbReference type="Proteomes" id="UP000095286">
    <property type="component" value="Unplaced"/>
</dbReference>
<protein>
    <submittedName>
        <fullName evidence="2">Astacin domain-containing protein</fullName>
    </submittedName>
</protein>
<name>A0AC35U5A8_9BILA</name>